<evidence type="ECO:0000313" key="1">
    <source>
        <dbReference type="EMBL" id="OPX47900.1"/>
    </source>
</evidence>
<dbReference type="NCBIfam" id="TIGR01603">
    <property type="entry name" value="maj_tail_phi13"/>
    <property type="match status" value="1"/>
</dbReference>
<sequence>MSENQKILPVVNISKLYAAHLKTETLEKIDFDTPRYLEGVKQLGIKPKQNSDDYYHEGRKVLTEQTLEDITVTINITDLTDEDECYLMGHKLAKTGGFIRNGNDIAPTVAFLYEADKAQGVKQYGILYAGTCGLGDETIKDQEGKTNYQSKQIQASFRPLINGKWQYKVSSDSPNVTQEFLKNFFNQVTLAEELEEQTDNKVTQ</sequence>
<protein>
    <recommendedName>
        <fullName evidence="3">Phage major tail protein</fullName>
    </recommendedName>
</protein>
<comment type="caution">
    <text evidence="1">The sequence shown here is derived from an EMBL/GenBank/DDBJ whole genome shotgun (WGS) entry which is preliminary data.</text>
</comment>
<dbReference type="EMBL" id="LTAY01000037">
    <property type="protein sequence ID" value="OPX47900.1"/>
    <property type="molecule type" value="Genomic_DNA"/>
</dbReference>
<gene>
    <name evidence="1" type="ORF">CLTHE_14710</name>
</gene>
<evidence type="ECO:0008006" key="3">
    <source>
        <dbReference type="Google" id="ProtNLM"/>
    </source>
</evidence>
<evidence type="ECO:0000313" key="2">
    <source>
        <dbReference type="Proteomes" id="UP000191448"/>
    </source>
</evidence>
<dbReference type="RefSeq" id="WP_080022676.1">
    <property type="nucleotide sequence ID" value="NZ_LTAY01000037.1"/>
</dbReference>
<dbReference type="InterPro" id="IPR006490">
    <property type="entry name" value="Maj_tail_phi13"/>
</dbReference>
<dbReference type="OrthoDB" id="3078218at2"/>
<dbReference type="Proteomes" id="UP000191448">
    <property type="component" value="Unassembled WGS sequence"/>
</dbReference>
<name>A0A1V4SV47_9CLOT</name>
<dbReference type="AlphaFoldDB" id="A0A1V4SV47"/>
<proteinExistence type="predicted"/>
<reference evidence="1 2" key="1">
    <citation type="submission" date="2016-02" db="EMBL/GenBank/DDBJ databases">
        <title>Genome sequence of Clostridium thermobutyricum DSM 4928.</title>
        <authorList>
            <person name="Poehlein A."/>
            <person name="Daniel R."/>
        </authorList>
    </citation>
    <scope>NUCLEOTIDE SEQUENCE [LARGE SCALE GENOMIC DNA]</scope>
    <source>
        <strain evidence="1 2">DSM 4928</strain>
    </source>
</reference>
<organism evidence="1 2">
    <name type="scientific">Clostridium thermobutyricum DSM 4928</name>
    <dbReference type="NCBI Taxonomy" id="1121339"/>
    <lineage>
        <taxon>Bacteria</taxon>
        <taxon>Bacillati</taxon>
        <taxon>Bacillota</taxon>
        <taxon>Clostridia</taxon>
        <taxon>Eubacteriales</taxon>
        <taxon>Clostridiaceae</taxon>
        <taxon>Clostridium</taxon>
    </lineage>
</organism>
<accession>A0A1V4SV47</accession>